<organism evidence="2 3">
    <name type="scientific">Haloferax namakaokahaiae</name>
    <dbReference type="NCBI Taxonomy" id="1748331"/>
    <lineage>
        <taxon>Archaea</taxon>
        <taxon>Methanobacteriati</taxon>
        <taxon>Methanobacteriota</taxon>
        <taxon>Stenosarchaea group</taxon>
        <taxon>Halobacteria</taxon>
        <taxon>Halobacteriales</taxon>
        <taxon>Haloferacaceae</taxon>
        <taxon>Haloferax</taxon>
    </lineage>
</organism>
<feature type="transmembrane region" description="Helical" evidence="1">
    <location>
        <begin position="157"/>
        <end position="176"/>
    </location>
</feature>
<dbReference type="Proteomes" id="UP001596481">
    <property type="component" value="Unassembled WGS sequence"/>
</dbReference>
<dbReference type="EMBL" id="JBHTAA010000002">
    <property type="protein sequence ID" value="MFC7203062.1"/>
    <property type="molecule type" value="Genomic_DNA"/>
</dbReference>
<keyword evidence="2" id="KW-0378">Hydrolase</keyword>
<gene>
    <name evidence="2" type="ORF">ACFQJC_06025</name>
</gene>
<accession>A0ABD5ZCR1</accession>
<dbReference type="InterPro" id="IPR007404">
    <property type="entry name" value="YdjM-like"/>
</dbReference>
<keyword evidence="1" id="KW-0472">Membrane</keyword>
<dbReference type="RefSeq" id="WP_390222377.1">
    <property type="nucleotide sequence ID" value="NZ_JBHTAA010000002.1"/>
</dbReference>
<keyword evidence="1" id="KW-0812">Transmembrane</keyword>
<keyword evidence="3" id="KW-1185">Reference proteome</keyword>
<feature type="transmembrane region" description="Helical" evidence="1">
    <location>
        <begin position="43"/>
        <end position="63"/>
    </location>
</feature>
<evidence type="ECO:0000313" key="2">
    <source>
        <dbReference type="EMBL" id="MFC7203062.1"/>
    </source>
</evidence>
<name>A0ABD5ZCR1_9EURY</name>
<dbReference type="AlphaFoldDB" id="A0ABD5ZCR1"/>
<keyword evidence="1" id="KW-1133">Transmembrane helix</keyword>
<feature type="transmembrane region" description="Helical" evidence="1">
    <location>
        <begin position="92"/>
        <end position="114"/>
    </location>
</feature>
<evidence type="ECO:0000313" key="3">
    <source>
        <dbReference type="Proteomes" id="UP001596481"/>
    </source>
</evidence>
<dbReference type="Pfam" id="PF04307">
    <property type="entry name" value="YdjM"/>
    <property type="match status" value="1"/>
</dbReference>
<sequence length="200" mass="22253">MPLGLVLGVLTRKRDKIKSTSHYERDNTSWNERERIMDYGHTLYLVAAITTHAAVGYALVRVLTPAPPVVGLLGGIAPDIDLYFGRLWEFPLVHRGVVHTPIFLGLLLVVLLLVGVRRWVVAGFGLAFVSHLLIDSFTNAGILWLYPVRTTHFAADISIHSALGNGILCALSLGLVRWGGRNRLGEYARFDSESDLERRR</sequence>
<proteinExistence type="predicted"/>
<reference evidence="2 3" key="1">
    <citation type="journal article" date="2019" name="Int. J. Syst. Evol. Microbiol.">
        <title>The Global Catalogue of Microorganisms (GCM) 10K type strain sequencing project: providing services to taxonomists for standard genome sequencing and annotation.</title>
        <authorList>
            <consortium name="The Broad Institute Genomics Platform"/>
            <consortium name="The Broad Institute Genome Sequencing Center for Infectious Disease"/>
            <person name="Wu L."/>
            <person name="Ma J."/>
        </authorList>
    </citation>
    <scope>NUCLEOTIDE SEQUENCE [LARGE SCALE GENOMIC DNA]</scope>
    <source>
        <strain evidence="2 3">DSM 29988</strain>
    </source>
</reference>
<evidence type="ECO:0000256" key="1">
    <source>
        <dbReference type="SAM" id="Phobius"/>
    </source>
</evidence>
<feature type="transmembrane region" description="Helical" evidence="1">
    <location>
        <begin position="121"/>
        <end position="145"/>
    </location>
</feature>
<comment type="caution">
    <text evidence="2">The sequence shown here is derived from an EMBL/GenBank/DDBJ whole genome shotgun (WGS) entry which is preliminary data.</text>
</comment>
<dbReference type="GO" id="GO:0016787">
    <property type="term" value="F:hydrolase activity"/>
    <property type="evidence" value="ECO:0007669"/>
    <property type="project" value="UniProtKB-KW"/>
</dbReference>
<protein>
    <submittedName>
        <fullName evidence="2">Metal-dependent hydrolase</fullName>
    </submittedName>
</protein>